<evidence type="ECO:0000256" key="1">
    <source>
        <dbReference type="SAM" id="SignalP"/>
    </source>
</evidence>
<evidence type="ECO:0008006" key="4">
    <source>
        <dbReference type="Google" id="ProtNLM"/>
    </source>
</evidence>
<protein>
    <recommendedName>
        <fullName evidence="4">VWA domain-containing protein</fullName>
    </recommendedName>
</protein>
<evidence type="ECO:0000313" key="2">
    <source>
        <dbReference type="EMBL" id="RFZ92866.1"/>
    </source>
</evidence>
<comment type="caution">
    <text evidence="2">The sequence shown here is derived from an EMBL/GenBank/DDBJ whole genome shotgun (WGS) entry which is preliminary data.</text>
</comment>
<organism evidence="2 3">
    <name type="scientific">Mucilaginibacter conchicola</name>
    <dbReference type="NCBI Taxonomy" id="2303333"/>
    <lineage>
        <taxon>Bacteria</taxon>
        <taxon>Pseudomonadati</taxon>
        <taxon>Bacteroidota</taxon>
        <taxon>Sphingobacteriia</taxon>
        <taxon>Sphingobacteriales</taxon>
        <taxon>Sphingobacteriaceae</taxon>
        <taxon>Mucilaginibacter</taxon>
    </lineage>
</organism>
<name>A0A372NUF4_9SPHI</name>
<dbReference type="AlphaFoldDB" id="A0A372NUF4"/>
<gene>
    <name evidence="2" type="ORF">D0C36_15865</name>
</gene>
<dbReference type="EMBL" id="QWDC01000002">
    <property type="protein sequence ID" value="RFZ92866.1"/>
    <property type="molecule type" value="Genomic_DNA"/>
</dbReference>
<feature type="signal peptide" evidence="1">
    <location>
        <begin position="1"/>
        <end position="21"/>
    </location>
</feature>
<evidence type="ECO:0000313" key="3">
    <source>
        <dbReference type="Proteomes" id="UP000264217"/>
    </source>
</evidence>
<feature type="chain" id="PRO_5016786374" description="VWA domain-containing protein" evidence="1">
    <location>
        <begin position="22"/>
        <end position="295"/>
    </location>
</feature>
<keyword evidence="1" id="KW-0732">Signal</keyword>
<dbReference type="RefSeq" id="WP_117392575.1">
    <property type="nucleotide sequence ID" value="NZ_QWDC01000002.1"/>
</dbReference>
<proteinExistence type="predicted"/>
<sequence>MKKIILFVLSTVAGISGYSQGTVTIKNFTYQNIIILADLSSRTKSAKFPQKDTAVIRQLVSYFKNDCVMPGKKIGDNSSISFSPFSLPEGRTIDLESFRDLGDKQRFINSKGKYKNAGLQRKLDDLEGFARMQYKTVSNPGMDLISLLIERIEGGGLIKKDHSVTIGDEITRTHFSNHIYILTDGYLEFKFAGNPSNEYYFGVPQIEKLRKFCVAKGLTPGKALEANSSLGLKGYASTYNRLIDLHVLETAERDKDLIYLTYSHPKGLRDNEILEAVWRKWAKDSGFRSLEWKKY</sequence>
<dbReference type="OrthoDB" id="791960at2"/>
<dbReference type="Proteomes" id="UP000264217">
    <property type="component" value="Unassembled WGS sequence"/>
</dbReference>
<accession>A0A372NUF4</accession>
<keyword evidence="3" id="KW-1185">Reference proteome</keyword>
<reference evidence="2 3" key="1">
    <citation type="submission" date="2018-08" db="EMBL/GenBank/DDBJ databases">
        <title>Mucilaginibacter sp. MYSH2.</title>
        <authorList>
            <person name="Seo T."/>
        </authorList>
    </citation>
    <scope>NUCLEOTIDE SEQUENCE [LARGE SCALE GENOMIC DNA]</scope>
    <source>
        <strain evidence="2 3">MYSH2</strain>
    </source>
</reference>